<evidence type="ECO:0000256" key="2">
    <source>
        <dbReference type="ARBA" id="ARBA00022676"/>
    </source>
</evidence>
<dbReference type="GO" id="GO:0032265">
    <property type="term" value="P:XMP salvage"/>
    <property type="evidence" value="ECO:0007669"/>
    <property type="project" value="UniProtKB-UniRule"/>
</dbReference>
<dbReference type="AlphaFoldDB" id="A0A154BRQ1"/>
<dbReference type="InterPro" id="IPR000836">
    <property type="entry name" value="PRTase_dom"/>
</dbReference>
<dbReference type="CDD" id="cd06223">
    <property type="entry name" value="PRTases_typeI"/>
    <property type="match status" value="1"/>
</dbReference>
<dbReference type="NCBIfam" id="NF006671">
    <property type="entry name" value="PRK09219.1"/>
    <property type="match status" value="1"/>
</dbReference>
<dbReference type="SUPFAM" id="SSF53271">
    <property type="entry name" value="PRTase-like"/>
    <property type="match status" value="1"/>
</dbReference>
<dbReference type="GO" id="GO:0006166">
    <property type="term" value="P:purine ribonucleoside salvage"/>
    <property type="evidence" value="ECO:0007669"/>
    <property type="project" value="UniProtKB-KW"/>
</dbReference>
<feature type="domain" description="Phosphoribosyltransferase" evidence="7">
    <location>
        <begin position="40"/>
        <end position="157"/>
    </location>
</feature>
<evidence type="ECO:0000256" key="1">
    <source>
        <dbReference type="ARBA" id="ARBA00022490"/>
    </source>
</evidence>
<dbReference type="PANTHER" id="PTHR43864">
    <property type="entry name" value="HYPOXANTHINE/GUANINE PHOSPHORIBOSYLTRANSFERASE"/>
    <property type="match status" value="1"/>
</dbReference>
<dbReference type="RefSeq" id="WP_066242377.1">
    <property type="nucleotide sequence ID" value="NZ_LSGP01000017.1"/>
</dbReference>
<dbReference type="EC" id="2.4.2.22" evidence="5 6"/>
<dbReference type="GO" id="GO:0000310">
    <property type="term" value="F:xanthine phosphoribosyltransferase activity"/>
    <property type="evidence" value="ECO:0007669"/>
    <property type="project" value="UniProtKB-UniRule"/>
</dbReference>
<comment type="subunit">
    <text evidence="5">Homodimer.</text>
</comment>
<dbReference type="GO" id="GO:0005737">
    <property type="term" value="C:cytoplasm"/>
    <property type="evidence" value="ECO:0007669"/>
    <property type="project" value="UniProtKB-SubCell"/>
</dbReference>
<feature type="binding site" evidence="5">
    <location>
        <position position="27"/>
    </location>
    <ligand>
        <name>xanthine</name>
        <dbReference type="ChEBI" id="CHEBI:17712"/>
    </ligand>
</feature>
<comment type="similarity">
    <text evidence="5">Belongs to the purine/pyrimidine phosphoribosyltransferase family. Xpt subfamily.</text>
</comment>
<dbReference type="EMBL" id="LSGP01000017">
    <property type="protein sequence ID" value="KYZ76611.1"/>
    <property type="molecule type" value="Genomic_DNA"/>
</dbReference>
<feature type="binding site" evidence="5">
    <location>
        <position position="20"/>
    </location>
    <ligand>
        <name>xanthine</name>
        <dbReference type="ChEBI" id="CHEBI:17712"/>
    </ligand>
</feature>
<dbReference type="STRING" id="1794912.AXX12_09285"/>
<evidence type="ECO:0000256" key="5">
    <source>
        <dbReference type="HAMAP-Rule" id="MF_01184"/>
    </source>
</evidence>
<dbReference type="Gene3D" id="3.40.50.2020">
    <property type="match status" value="1"/>
</dbReference>
<comment type="pathway">
    <text evidence="5">Purine metabolism; XMP biosynthesis via salvage pathway; XMP from xanthine: step 1/1.</text>
</comment>
<evidence type="ECO:0000259" key="7">
    <source>
        <dbReference type="Pfam" id="PF00156"/>
    </source>
</evidence>
<feature type="binding site" evidence="5">
    <location>
        <position position="156"/>
    </location>
    <ligand>
        <name>xanthine</name>
        <dbReference type="ChEBI" id="CHEBI:17712"/>
    </ligand>
</feature>
<comment type="function">
    <text evidence="5">Converts the preformed base xanthine, a product of nucleic acid breakdown, to xanthosine 5'-monophosphate (XMP), so it can be reused for RNA or DNA synthesis.</text>
</comment>
<comment type="caution">
    <text evidence="8">The sequence shown here is derived from an EMBL/GenBank/DDBJ whole genome shotgun (WGS) entry which is preliminary data.</text>
</comment>
<protein>
    <recommendedName>
        <fullName evidence="5 6">Xanthine phosphoribosyltransferase</fullName>
        <shortName evidence="5">XPRTase</shortName>
        <ecNumber evidence="5 6">2.4.2.22</ecNumber>
    </recommendedName>
</protein>
<gene>
    <name evidence="5" type="primary">xpt</name>
    <name evidence="8" type="ORF">AXX12_09285</name>
</gene>
<reference evidence="8 9" key="1">
    <citation type="submission" date="2016-02" db="EMBL/GenBank/DDBJ databases">
        <title>Anaerosporomusa subterraneum gen. nov., sp. nov., a spore-forming obligate anaerobe isolated from saprolite.</title>
        <authorList>
            <person name="Choi J.K."/>
            <person name="Shah M."/>
            <person name="Yee N."/>
        </authorList>
    </citation>
    <scope>NUCLEOTIDE SEQUENCE [LARGE SCALE GENOMIC DNA]</scope>
    <source>
        <strain evidence="8 9">RU4</strain>
    </source>
</reference>
<dbReference type="PANTHER" id="PTHR43864:SF1">
    <property type="entry name" value="XANTHINE PHOSPHORIBOSYLTRANSFERASE"/>
    <property type="match status" value="1"/>
</dbReference>
<sequence length="190" mass="20317">MQELRERILADGEVIGSQVLKVDSFLNHQIDPVFVMRMGQEIASRFAGEGVTRILTVEASGIAVAMAVGLALNAPLVFAKKSRASTQNDSVYTADVYSFTRKEAVHITVSARYLGKDDVVLIVDDFLAHGEAMNGLVNIVHQAGAKLAGAGIIIEKRFQGGGDSLRAQGVRIESLAAITSMEPGKICFAE</sequence>
<dbReference type="OrthoDB" id="9790678at2"/>
<keyword evidence="1 5" id="KW-0963">Cytoplasm</keyword>
<dbReference type="InterPro" id="IPR050118">
    <property type="entry name" value="Pur/Pyrimidine_PRTase"/>
</dbReference>
<dbReference type="InterPro" id="IPR029057">
    <property type="entry name" value="PRTase-like"/>
</dbReference>
<feature type="binding site" evidence="5">
    <location>
        <begin position="128"/>
        <end position="132"/>
    </location>
    <ligand>
        <name>5-phospho-alpha-D-ribose 1-diphosphate</name>
        <dbReference type="ChEBI" id="CHEBI:58017"/>
    </ligand>
</feature>
<dbReference type="HAMAP" id="MF_01184">
    <property type="entry name" value="XPRTase"/>
    <property type="match status" value="1"/>
</dbReference>
<dbReference type="NCBIfam" id="TIGR01744">
    <property type="entry name" value="XPRTase"/>
    <property type="match status" value="1"/>
</dbReference>
<evidence type="ECO:0000256" key="3">
    <source>
        <dbReference type="ARBA" id="ARBA00022679"/>
    </source>
</evidence>
<evidence type="ECO:0000313" key="9">
    <source>
        <dbReference type="Proteomes" id="UP000076268"/>
    </source>
</evidence>
<proteinExistence type="inferred from homology"/>
<dbReference type="Proteomes" id="UP000076268">
    <property type="component" value="Unassembled WGS sequence"/>
</dbReference>
<dbReference type="UniPathway" id="UPA00602">
    <property type="reaction ID" value="UER00658"/>
</dbReference>
<dbReference type="GO" id="GO:0046110">
    <property type="term" value="P:xanthine metabolic process"/>
    <property type="evidence" value="ECO:0007669"/>
    <property type="project" value="UniProtKB-UniRule"/>
</dbReference>
<evidence type="ECO:0000313" key="8">
    <source>
        <dbReference type="EMBL" id="KYZ76611.1"/>
    </source>
</evidence>
<accession>A0A154BRQ1</accession>
<comment type="catalytic activity">
    <reaction evidence="5">
        <text>XMP + diphosphate = xanthine + 5-phospho-alpha-D-ribose 1-diphosphate</text>
        <dbReference type="Rhea" id="RHEA:10800"/>
        <dbReference type="ChEBI" id="CHEBI:17712"/>
        <dbReference type="ChEBI" id="CHEBI:33019"/>
        <dbReference type="ChEBI" id="CHEBI:57464"/>
        <dbReference type="ChEBI" id="CHEBI:58017"/>
        <dbReference type="EC" id="2.4.2.22"/>
    </reaction>
</comment>
<keyword evidence="9" id="KW-1185">Reference proteome</keyword>
<keyword evidence="3 5" id="KW-0808">Transferase</keyword>
<dbReference type="InterPro" id="IPR010079">
    <property type="entry name" value="Xanthine_PRibTrfase"/>
</dbReference>
<keyword evidence="2 5" id="KW-0328">Glycosyltransferase</keyword>
<name>A0A154BRQ1_ANASB</name>
<dbReference type="Pfam" id="PF00156">
    <property type="entry name" value="Pribosyltran"/>
    <property type="match status" value="1"/>
</dbReference>
<evidence type="ECO:0000256" key="4">
    <source>
        <dbReference type="ARBA" id="ARBA00022726"/>
    </source>
</evidence>
<keyword evidence="4 5" id="KW-0660">Purine salvage</keyword>
<comment type="subcellular location">
    <subcellularLocation>
        <location evidence="5">Cytoplasm</location>
    </subcellularLocation>
</comment>
<organism evidence="8 9">
    <name type="scientific">Anaerosporomusa subterranea</name>
    <dbReference type="NCBI Taxonomy" id="1794912"/>
    <lineage>
        <taxon>Bacteria</taxon>
        <taxon>Bacillati</taxon>
        <taxon>Bacillota</taxon>
        <taxon>Negativicutes</taxon>
        <taxon>Acetonemataceae</taxon>
        <taxon>Anaerosporomusa</taxon>
    </lineage>
</organism>
<evidence type="ECO:0000256" key="6">
    <source>
        <dbReference type="NCBIfam" id="TIGR01744"/>
    </source>
</evidence>